<evidence type="ECO:0000256" key="3">
    <source>
        <dbReference type="ARBA" id="ARBA00023125"/>
    </source>
</evidence>
<organism evidence="6 7">
    <name type="scientific">Sphaerotilus uruguayifluvii</name>
    <dbReference type="NCBI Taxonomy" id="2735897"/>
    <lineage>
        <taxon>Bacteria</taxon>
        <taxon>Pseudomonadati</taxon>
        <taxon>Pseudomonadota</taxon>
        <taxon>Betaproteobacteria</taxon>
        <taxon>Burkholderiales</taxon>
        <taxon>Sphaerotilaceae</taxon>
        <taxon>Sphaerotilus</taxon>
    </lineage>
</organism>
<sequence>MDPLALNTFVAVARRGSVSAAAEDLHTVQSNVTARIKQLEADLGVALFVRHSRGVRPTPAGERLLGYAQRFQALEEEARAALRDDGALHGPLRLGTMETTAAVRLPPLLRRFHDAHPQVQLEVRTGTSAELLLQVQRHQLDAAFVAGPLDHPELDARPAFSEELVLVQAADSPGIDALLARGRLTVIVFRAGCTYRQRLEAAFATRGWGPLQRLEFGTLDGMLGCVAAGVGITGLPRSVVEAHRGATDLRLEPFEPASLTVDTLLVRRRDTLRSAALSAFEQLLD</sequence>
<proteinExistence type="inferred from homology"/>
<dbReference type="Pfam" id="PF03466">
    <property type="entry name" value="LysR_substrate"/>
    <property type="match status" value="1"/>
</dbReference>
<dbReference type="SUPFAM" id="SSF53850">
    <property type="entry name" value="Periplasmic binding protein-like II"/>
    <property type="match status" value="1"/>
</dbReference>
<dbReference type="PANTHER" id="PTHR30126">
    <property type="entry name" value="HTH-TYPE TRANSCRIPTIONAL REGULATOR"/>
    <property type="match status" value="1"/>
</dbReference>
<evidence type="ECO:0000256" key="4">
    <source>
        <dbReference type="ARBA" id="ARBA00023163"/>
    </source>
</evidence>
<keyword evidence="2" id="KW-0805">Transcription regulation</keyword>
<dbReference type="RefSeq" id="WP_173805541.1">
    <property type="nucleotide sequence ID" value="NZ_JABSNM010000009.1"/>
</dbReference>
<evidence type="ECO:0000256" key="2">
    <source>
        <dbReference type="ARBA" id="ARBA00023015"/>
    </source>
</evidence>
<keyword evidence="4" id="KW-0804">Transcription</keyword>
<dbReference type="Pfam" id="PF00126">
    <property type="entry name" value="HTH_1"/>
    <property type="match status" value="1"/>
</dbReference>
<dbReference type="InterPro" id="IPR036390">
    <property type="entry name" value="WH_DNA-bd_sf"/>
</dbReference>
<evidence type="ECO:0000313" key="7">
    <source>
        <dbReference type="Proteomes" id="UP001516061"/>
    </source>
</evidence>
<accession>A0ABX2G382</accession>
<dbReference type="SUPFAM" id="SSF46785">
    <property type="entry name" value="Winged helix' DNA-binding domain"/>
    <property type="match status" value="1"/>
</dbReference>
<evidence type="ECO:0000256" key="1">
    <source>
        <dbReference type="ARBA" id="ARBA00009437"/>
    </source>
</evidence>
<evidence type="ECO:0000313" key="6">
    <source>
        <dbReference type="EMBL" id="NRT56519.1"/>
    </source>
</evidence>
<feature type="domain" description="HTH lysR-type" evidence="5">
    <location>
        <begin position="1"/>
        <end position="58"/>
    </location>
</feature>
<dbReference type="PROSITE" id="PS50931">
    <property type="entry name" value="HTH_LYSR"/>
    <property type="match status" value="1"/>
</dbReference>
<dbReference type="EMBL" id="JABSNM010000009">
    <property type="protein sequence ID" value="NRT56519.1"/>
    <property type="molecule type" value="Genomic_DNA"/>
</dbReference>
<evidence type="ECO:0000259" key="5">
    <source>
        <dbReference type="PROSITE" id="PS50931"/>
    </source>
</evidence>
<dbReference type="PRINTS" id="PR00039">
    <property type="entry name" value="HTHLYSR"/>
</dbReference>
<comment type="caution">
    <text evidence="6">The sequence shown here is derived from an EMBL/GenBank/DDBJ whole genome shotgun (WGS) entry which is preliminary data.</text>
</comment>
<gene>
    <name evidence="6" type="ORF">HNQ01_002262</name>
</gene>
<dbReference type="InterPro" id="IPR000847">
    <property type="entry name" value="LysR_HTH_N"/>
</dbReference>
<dbReference type="InterPro" id="IPR005119">
    <property type="entry name" value="LysR_subst-bd"/>
</dbReference>
<dbReference type="Gene3D" id="3.40.190.290">
    <property type="match status" value="1"/>
</dbReference>
<dbReference type="Proteomes" id="UP001516061">
    <property type="component" value="Unassembled WGS sequence"/>
</dbReference>
<name>A0ABX2G382_9BURK</name>
<protein>
    <submittedName>
        <fullName evidence="6">DNA-binding transcriptional LysR family regulator</fullName>
    </submittedName>
</protein>
<dbReference type="Gene3D" id="1.10.10.10">
    <property type="entry name" value="Winged helix-like DNA-binding domain superfamily/Winged helix DNA-binding domain"/>
    <property type="match status" value="1"/>
</dbReference>
<dbReference type="GO" id="GO:0003677">
    <property type="term" value="F:DNA binding"/>
    <property type="evidence" value="ECO:0007669"/>
    <property type="project" value="UniProtKB-KW"/>
</dbReference>
<dbReference type="CDD" id="cd08442">
    <property type="entry name" value="PBP2_YofA_SoxR_like"/>
    <property type="match status" value="1"/>
</dbReference>
<dbReference type="PANTHER" id="PTHR30126:SF40">
    <property type="entry name" value="HTH-TYPE TRANSCRIPTIONAL REGULATOR GLTR"/>
    <property type="match status" value="1"/>
</dbReference>
<keyword evidence="3 6" id="KW-0238">DNA-binding</keyword>
<reference evidence="6 7" key="1">
    <citation type="submission" date="2020-05" db="EMBL/GenBank/DDBJ databases">
        <title>Genomic Encyclopedia of Type Strains, Phase IV (KMG-V): Genome sequencing to study the core and pangenomes of soil and plant-associated prokaryotes.</title>
        <authorList>
            <person name="Whitman W."/>
        </authorList>
    </citation>
    <scope>NUCLEOTIDE SEQUENCE [LARGE SCALE GENOMIC DNA]</scope>
    <source>
        <strain evidence="6 7">C29</strain>
    </source>
</reference>
<comment type="similarity">
    <text evidence="1">Belongs to the LysR transcriptional regulatory family.</text>
</comment>
<dbReference type="InterPro" id="IPR036388">
    <property type="entry name" value="WH-like_DNA-bd_sf"/>
</dbReference>
<keyword evidence="7" id="KW-1185">Reference proteome</keyword>